<evidence type="ECO:0000259" key="9">
    <source>
        <dbReference type="Pfam" id="PF01979"/>
    </source>
</evidence>
<evidence type="ECO:0000256" key="2">
    <source>
        <dbReference type="ARBA" id="ARBA00001965"/>
    </source>
</evidence>
<name>A0A7R8WT80_9CRUS</name>
<dbReference type="Gene3D" id="3.20.20.140">
    <property type="entry name" value="Metal-dependent hydrolases"/>
    <property type="match status" value="1"/>
</dbReference>
<feature type="region of interest" description="Disordered" evidence="8">
    <location>
        <begin position="154"/>
        <end position="183"/>
    </location>
</feature>
<evidence type="ECO:0000256" key="4">
    <source>
        <dbReference type="ARBA" id="ARBA00008002"/>
    </source>
</evidence>
<dbReference type="InterPro" id="IPR032466">
    <property type="entry name" value="Metal_Hydrolase"/>
</dbReference>
<dbReference type="GO" id="GO:0019557">
    <property type="term" value="P:L-histidine catabolic process to glutamate and formate"/>
    <property type="evidence" value="ECO:0007669"/>
    <property type="project" value="UniProtKB-UniPathway"/>
</dbReference>
<organism evidence="10">
    <name type="scientific">Cyprideis torosa</name>
    <dbReference type="NCBI Taxonomy" id="163714"/>
    <lineage>
        <taxon>Eukaryota</taxon>
        <taxon>Metazoa</taxon>
        <taxon>Ecdysozoa</taxon>
        <taxon>Arthropoda</taxon>
        <taxon>Crustacea</taxon>
        <taxon>Oligostraca</taxon>
        <taxon>Ostracoda</taxon>
        <taxon>Podocopa</taxon>
        <taxon>Podocopida</taxon>
        <taxon>Cytherocopina</taxon>
        <taxon>Cytheroidea</taxon>
        <taxon>Cytherideidae</taxon>
        <taxon>Cyprideis</taxon>
    </lineage>
</organism>
<evidence type="ECO:0000256" key="8">
    <source>
        <dbReference type="SAM" id="MobiDB-lite"/>
    </source>
</evidence>
<dbReference type="PANTHER" id="PTHR42752:SF1">
    <property type="entry name" value="IMIDAZOLONEPROPIONASE-RELATED"/>
    <property type="match status" value="1"/>
</dbReference>
<dbReference type="OrthoDB" id="194468at2759"/>
<sequence length="183" mass="19874">KNYFELQESKSILESDKKFGLKPKLHVNQLNNFGALQLAVDYKAISVDHLECISDIEIQYLHNKPTIATLLPACSFFIKIPYAPARYMIDSGLAISLASDFNPGSSPTSNMAFVSSLACIYQSMTPIEAFNASTINSAYALELSSDIGSISIGTMPPAKPQIHNQQVPASNEEVPPPPAPTNK</sequence>
<evidence type="ECO:0000256" key="7">
    <source>
        <dbReference type="ARBA" id="ARBA00022801"/>
    </source>
</evidence>
<feature type="non-terminal residue" evidence="10">
    <location>
        <position position="183"/>
    </location>
</feature>
<dbReference type="GO" id="GO:0050480">
    <property type="term" value="F:imidazolonepropionase activity"/>
    <property type="evidence" value="ECO:0007669"/>
    <property type="project" value="UniProtKB-EC"/>
</dbReference>
<evidence type="ECO:0000256" key="1">
    <source>
        <dbReference type="ARBA" id="ARBA00000853"/>
    </source>
</evidence>
<dbReference type="SUPFAM" id="SSF51556">
    <property type="entry name" value="Metallo-dependent hydrolases"/>
    <property type="match status" value="1"/>
</dbReference>
<dbReference type="PANTHER" id="PTHR42752">
    <property type="entry name" value="IMIDAZOLONEPROPIONASE"/>
    <property type="match status" value="1"/>
</dbReference>
<dbReference type="UniPathway" id="UPA00379">
    <property type="reaction ID" value="UER00551"/>
</dbReference>
<comment type="catalytic activity">
    <reaction evidence="1">
        <text>4-imidazolone-5-propanoate + H2O = N-formimidoyl-L-glutamate</text>
        <dbReference type="Rhea" id="RHEA:23660"/>
        <dbReference type="ChEBI" id="CHEBI:15377"/>
        <dbReference type="ChEBI" id="CHEBI:58928"/>
        <dbReference type="ChEBI" id="CHEBI:77893"/>
        <dbReference type="EC" id="3.5.2.7"/>
    </reaction>
</comment>
<dbReference type="InterPro" id="IPR006680">
    <property type="entry name" value="Amidohydro-rel"/>
</dbReference>
<evidence type="ECO:0000256" key="5">
    <source>
        <dbReference type="ARBA" id="ARBA00013406"/>
    </source>
</evidence>
<proteinExistence type="inferred from homology"/>
<evidence type="ECO:0000256" key="6">
    <source>
        <dbReference type="ARBA" id="ARBA00022723"/>
    </source>
</evidence>
<dbReference type="GO" id="GO:0046872">
    <property type="term" value="F:metal ion binding"/>
    <property type="evidence" value="ECO:0007669"/>
    <property type="project" value="UniProtKB-KW"/>
</dbReference>
<dbReference type="AlphaFoldDB" id="A0A7R8WT80"/>
<gene>
    <name evidence="10" type="ORF">CTOB1V02_LOCUS12647</name>
</gene>
<dbReference type="InterPro" id="IPR005920">
    <property type="entry name" value="HutI"/>
</dbReference>
<dbReference type="EMBL" id="OB670029">
    <property type="protein sequence ID" value="CAD7234831.1"/>
    <property type="molecule type" value="Genomic_DNA"/>
</dbReference>
<protein>
    <recommendedName>
        <fullName evidence="5">Probable imidazolonepropionase</fullName>
    </recommendedName>
</protein>
<accession>A0A7R8WT80</accession>
<feature type="non-terminal residue" evidence="10">
    <location>
        <position position="1"/>
    </location>
</feature>
<feature type="domain" description="Amidohydrolase-related" evidence="9">
    <location>
        <begin position="77"/>
        <end position="153"/>
    </location>
</feature>
<keyword evidence="7" id="KW-0378">Hydrolase</keyword>
<reference evidence="10" key="1">
    <citation type="submission" date="2020-11" db="EMBL/GenBank/DDBJ databases">
        <authorList>
            <person name="Tran Van P."/>
        </authorList>
    </citation>
    <scope>NUCLEOTIDE SEQUENCE</scope>
</reference>
<dbReference type="Pfam" id="PF01979">
    <property type="entry name" value="Amidohydro_1"/>
    <property type="match status" value="1"/>
</dbReference>
<comment type="pathway">
    <text evidence="3">Amino-acid degradation; L-histidine degradation into L-glutamate; N-formimidoyl-L-glutamate from L-histidine: step 3/3.</text>
</comment>
<evidence type="ECO:0000313" key="10">
    <source>
        <dbReference type="EMBL" id="CAD7234831.1"/>
    </source>
</evidence>
<evidence type="ECO:0000256" key="3">
    <source>
        <dbReference type="ARBA" id="ARBA00004758"/>
    </source>
</evidence>
<dbReference type="GO" id="GO:0019556">
    <property type="term" value="P:L-histidine catabolic process to glutamate and formamide"/>
    <property type="evidence" value="ECO:0007669"/>
    <property type="project" value="UniProtKB-UniPathway"/>
</dbReference>
<comment type="cofactor">
    <cofactor evidence="2">
        <name>Fe(3+)</name>
        <dbReference type="ChEBI" id="CHEBI:29034"/>
    </cofactor>
</comment>
<dbReference type="GO" id="GO:0005737">
    <property type="term" value="C:cytoplasm"/>
    <property type="evidence" value="ECO:0007669"/>
    <property type="project" value="InterPro"/>
</dbReference>
<feature type="compositionally biased region" description="Pro residues" evidence="8">
    <location>
        <begin position="174"/>
        <end position="183"/>
    </location>
</feature>
<comment type="similarity">
    <text evidence="4">Belongs to the metallo-dependent hydrolases superfamily. HutI family.</text>
</comment>
<keyword evidence="6" id="KW-0479">Metal-binding</keyword>